<evidence type="ECO:0000256" key="5">
    <source>
        <dbReference type="ARBA" id="ARBA00023277"/>
    </source>
</evidence>
<protein>
    <recommendedName>
        <fullName evidence="2 6">D-ribose pyranase</fullName>
        <ecNumber evidence="2 6">5.4.99.62</ecNumber>
    </recommendedName>
</protein>
<dbReference type="PANTHER" id="PTHR37831:SF1">
    <property type="entry name" value="D-RIBOSE PYRANASE"/>
    <property type="match status" value="1"/>
</dbReference>
<dbReference type="Proteomes" id="UP001501536">
    <property type="component" value="Unassembled WGS sequence"/>
</dbReference>
<evidence type="ECO:0000313" key="8">
    <source>
        <dbReference type="Proteomes" id="UP001501536"/>
    </source>
</evidence>
<dbReference type="InterPro" id="IPR023064">
    <property type="entry name" value="D-ribose_pyranase"/>
</dbReference>
<comment type="similarity">
    <text evidence="6">Belongs to the RbsD / FucU family. RbsD subfamily.</text>
</comment>
<organism evidence="7 8">
    <name type="scientific">Zhihengliuella alba</name>
    <dbReference type="NCBI Taxonomy" id="547018"/>
    <lineage>
        <taxon>Bacteria</taxon>
        <taxon>Bacillati</taxon>
        <taxon>Actinomycetota</taxon>
        <taxon>Actinomycetes</taxon>
        <taxon>Micrococcales</taxon>
        <taxon>Micrococcaceae</taxon>
        <taxon>Zhihengliuella</taxon>
    </lineage>
</organism>
<comment type="catalytic activity">
    <reaction evidence="1 6">
        <text>beta-D-ribopyranose = beta-D-ribofuranose</text>
        <dbReference type="Rhea" id="RHEA:25432"/>
        <dbReference type="ChEBI" id="CHEBI:27476"/>
        <dbReference type="ChEBI" id="CHEBI:47002"/>
        <dbReference type="EC" id="5.4.99.62"/>
    </reaction>
</comment>
<comment type="subunit">
    <text evidence="6">Homodecamer.</text>
</comment>
<proteinExistence type="inferred from homology"/>
<accession>A0ABP7E541</accession>
<evidence type="ECO:0000313" key="7">
    <source>
        <dbReference type="EMBL" id="GAA3712308.1"/>
    </source>
</evidence>
<gene>
    <name evidence="6 7" type="primary">rbsD</name>
    <name evidence="7" type="ORF">GCM10022377_27330</name>
</gene>
<keyword evidence="5 6" id="KW-0119">Carbohydrate metabolism</keyword>
<comment type="function">
    <text evidence="6">Catalyzes the interconversion of beta-pyran and beta-furan forms of D-ribose.</text>
</comment>
<feature type="binding site" evidence="6">
    <location>
        <begin position="116"/>
        <end position="118"/>
    </location>
    <ligand>
        <name>substrate</name>
    </ligand>
</feature>
<dbReference type="RefSeq" id="WP_344885850.1">
    <property type="nucleotide sequence ID" value="NZ_BAABCJ010000007.1"/>
</dbReference>
<evidence type="ECO:0000256" key="6">
    <source>
        <dbReference type="HAMAP-Rule" id="MF_01661"/>
    </source>
</evidence>
<dbReference type="EC" id="5.4.99.62" evidence="2 6"/>
<keyword evidence="8" id="KW-1185">Reference proteome</keyword>
<feature type="binding site" evidence="6">
    <location>
        <position position="94"/>
    </location>
    <ligand>
        <name>substrate</name>
    </ligand>
</feature>
<sequence>MLKSGILNPHLLHALGTLGHTDTVVIADCGLPLPRTATVVDLSLVPGLPTFESVLTALAEALVVEGVTMAAEARGQRPEAQVREHYADVEFVSHEELKARLPAAKVIVRTGETTPYANVILRSGVGF</sequence>
<dbReference type="InterPro" id="IPR007721">
    <property type="entry name" value="RbsD_FucU"/>
</dbReference>
<dbReference type="Pfam" id="PF05025">
    <property type="entry name" value="RbsD_FucU"/>
    <property type="match status" value="1"/>
</dbReference>
<comment type="subcellular location">
    <subcellularLocation>
        <location evidence="6">Cytoplasm</location>
    </subcellularLocation>
</comment>
<feature type="binding site" evidence="6">
    <location>
        <position position="28"/>
    </location>
    <ligand>
        <name>substrate</name>
    </ligand>
</feature>
<dbReference type="HAMAP" id="MF_01661">
    <property type="entry name" value="D_rib_pyranase"/>
    <property type="match status" value="1"/>
</dbReference>
<reference evidence="8" key="1">
    <citation type="journal article" date="2019" name="Int. J. Syst. Evol. Microbiol.">
        <title>The Global Catalogue of Microorganisms (GCM) 10K type strain sequencing project: providing services to taxonomists for standard genome sequencing and annotation.</title>
        <authorList>
            <consortium name="The Broad Institute Genomics Platform"/>
            <consortium name="The Broad Institute Genome Sequencing Center for Infectious Disease"/>
            <person name="Wu L."/>
            <person name="Ma J."/>
        </authorList>
    </citation>
    <scope>NUCLEOTIDE SEQUENCE [LARGE SCALE GENOMIC DNA]</scope>
    <source>
        <strain evidence="8">JCM 16961</strain>
    </source>
</reference>
<dbReference type="PANTHER" id="PTHR37831">
    <property type="entry name" value="D-RIBOSE PYRANASE"/>
    <property type="match status" value="1"/>
</dbReference>
<dbReference type="SUPFAM" id="SSF102546">
    <property type="entry name" value="RbsD-like"/>
    <property type="match status" value="1"/>
</dbReference>
<dbReference type="NCBIfam" id="NF008761">
    <property type="entry name" value="PRK11797.1"/>
    <property type="match status" value="1"/>
</dbReference>
<dbReference type="EMBL" id="BAABCJ010000007">
    <property type="protein sequence ID" value="GAA3712308.1"/>
    <property type="molecule type" value="Genomic_DNA"/>
</dbReference>
<name>A0ABP7E541_9MICC</name>
<evidence type="ECO:0000256" key="3">
    <source>
        <dbReference type="ARBA" id="ARBA00022490"/>
    </source>
</evidence>
<dbReference type="InterPro" id="IPR023750">
    <property type="entry name" value="RbsD-like_sf"/>
</dbReference>
<keyword evidence="3 6" id="KW-0963">Cytoplasm</keyword>
<evidence type="ECO:0000256" key="2">
    <source>
        <dbReference type="ARBA" id="ARBA00012862"/>
    </source>
</evidence>
<evidence type="ECO:0000256" key="4">
    <source>
        <dbReference type="ARBA" id="ARBA00023235"/>
    </source>
</evidence>
<dbReference type="Gene3D" id="3.40.1650.10">
    <property type="entry name" value="RbsD-like domain"/>
    <property type="match status" value="1"/>
</dbReference>
<feature type="active site" description="Proton donor" evidence="6">
    <location>
        <position position="20"/>
    </location>
</feature>
<evidence type="ECO:0000256" key="1">
    <source>
        <dbReference type="ARBA" id="ARBA00000223"/>
    </source>
</evidence>
<keyword evidence="4 6" id="KW-0413">Isomerase</keyword>
<comment type="caution">
    <text evidence="7">The sequence shown here is derived from an EMBL/GenBank/DDBJ whole genome shotgun (WGS) entry which is preliminary data.</text>
</comment>
<comment type="pathway">
    <text evidence="6">Carbohydrate metabolism; D-ribose degradation; D-ribose 5-phosphate from beta-D-ribopyranose: step 1/2.</text>
</comment>